<proteinExistence type="predicted"/>
<protein>
    <submittedName>
        <fullName evidence="1">Uncharacterized protein</fullName>
    </submittedName>
</protein>
<evidence type="ECO:0000313" key="2">
    <source>
        <dbReference type="Proteomes" id="UP000013909"/>
    </source>
</evidence>
<dbReference type="Proteomes" id="UP000013909">
    <property type="component" value="Unassembled WGS sequence"/>
</dbReference>
<gene>
    <name evidence="1" type="ORF">ADIS_4822</name>
</gene>
<dbReference type="STRING" id="1232681.ADIS_4822"/>
<sequence>MHLVAKYRWFPYTVSSEDRQERLMAWFSGIRKGMKLTSVAA</sequence>
<evidence type="ECO:0000313" key="1">
    <source>
        <dbReference type="EMBL" id="EON74711.1"/>
    </source>
</evidence>
<dbReference type="EMBL" id="AQHR01000126">
    <property type="protein sequence ID" value="EON74711.1"/>
    <property type="molecule type" value="Genomic_DNA"/>
</dbReference>
<comment type="caution">
    <text evidence="1">The sequence shown here is derived from an EMBL/GenBank/DDBJ whole genome shotgun (WGS) entry which is preliminary data.</text>
</comment>
<accession>R7ZKT4</accession>
<name>R7ZKT4_9BACT</name>
<keyword evidence="2" id="KW-1185">Reference proteome</keyword>
<reference evidence="1 2" key="1">
    <citation type="submission" date="2013-02" db="EMBL/GenBank/DDBJ databases">
        <title>A novel strain isolated from Lonar lake, Maharashtra, India.</title>
        <authorList>
            <person name="Singh A."/>
        </authorList>
    </citation>
    <scope>NUCLEOTIDE SEQUENCE [LARGE SCALE GENOMIC DNA]</scope>
    <source>
        <strain evidence="1 2">AK24</strain>
    </source>
</reference>
<organism evidence="1 2">
    <name type="scientific">Lunatimonas lonarensis</name>
    <dbReference type="NCBI Taxonomy" id="1232681"/>
    <lineage>
        <taxon>Bacteria</taxon>
        <taxon>Pseudomonadati</taxon>
        <taxon>Bacteroidota</taxon>
        <taxon>Cytophagia</taxon>
        <taxon>Cytophagales</taxon>
        <taxon>Cyclobacteriaceae</taxon>
    </lineage>
</organism>
<dbReference type="AlphaFoldDB" id="R7ZKT4"/>